<dbReference type="Pfam" id="PF13202">
    <property type="entry name" value="EF-hand_5"/>
    <property type="match status" value="2"/>
</dbReference>
<protein>
    <recommendedName>
        <fullName evidence="3">EF-hand domain-containing protein</fullName>
    </recommendedName>
</protein>
<feature type="domain" description="EF-hand" evidence="3">
    <location>
        <begin position="131"/>
        <end position="166"/>
    </location>
</feature>
<organism evidence="4 5">
    <name type="scientific">Kitasatospora phosalacinea</name>
    <dbReference type="NCBI Taxonomy" id="2065"/>
    <lineage>
        <taxon>Bacteria</taxon>
        <taxon>Bacillati</taxon>
        <taxon>Actinomycetota</taxon>
        <taxon>Actinomycetes</taxon>
        <taxon>Kitasatosporales</taxon>
        <taxon>Streptomycetaceae</taxon>
        <taxon>Kitasatospora</taxon>
    </lineage>
</organism>
<dbReference type="CDD" id="cd00051">
    <property type="entry name" value="EFh"/>
    <property type="match status" value="1"/>
</dbReference>
<comment type="caution">
    <text evidence="4">The sequence shown here is derived from an EMBL/GenBank/DDBJ whole genome shotgun (WGS) entry which is preliminary data.</text>
</comment>
<dbReference type="PROSITE" id="PS50222">
    <property type="entry name" value="EF_HAND_2"/>
    <property type="match status" value="3"/>
</dbReference>
<feature type="domain" description="EF-hand" evidence="3">
    <location>
        <begin position="5"/>
        <end position="40"/>
    </location>
</feature>
<evidence type="ECO:0000259" key="3">
    <source>
        <dbReference type="PROSITE" id="PS50222"/>
    </source>
</evidence>
<dbReference type="GO" id="GO:0005509">
    <property type="term" value="F:calcium ion binding"/>
    <property type="evidence" value="ECO:0007669"/>
    <property type="project" value="InterPro"/>
</dbReference>
<dbReference type="RefSeq" id="WP_033254959.1">
    <property type="nucleotide sequence ID" value="NZ_BSRX01000008.1"/>
</dbReference>
<dbReference type="Proteomes" id="UP001165143">
    <property type="component" value="Unassembled WGS sequence"/>
</dbReference>
<dbReference type="EMBL" id="BSRX01000008">
    <property type="protein sequence ID" value="GLW53714.1"/>
    <property type="molecule type" value="Genomic_DNA"/>
</dbReference>
<evidence type="ECO:0000256" key="1">
    <source>
        <dbReference type="ARBA" id="ARBA00022723"/>
    </source>
</evidence>
<dbReference type="AlphaFoldDB" id="A0A9W6UMH4"/>
<dbReference type="SUPFAM" id="SSF47473">
    <property type="entry name" value="EF-hand"/>
    <property type="match status" value="1"/>
</dbReference>
<dbReference type="InterPro" id="IPR018247">
    <property type="entry name" value="EF_Hand_1_Ca_BS"/>
</dbReference>
<keyword evidence="1" id="KW-0479">Metal-binding</keyword>
<name>A0A9W6UMH4_9ACTN</name>
<dbReference type="InterPro" id="IPR011992">
    <property type="entry name" value="EF-hand-dom_pair"/>
</dbReference>
<dbReference type="Gene3D" id="1.10.238.10">
    <property type="entry name" value="EF-hand"/>
    <property type="match status" value="1"/>
</dbReference>
<sequence>MTTAVTSQKFSTLFDWFDQDQDGQLTQADLRATARVFSQAAADDDHGNITAIHDAFEQWWQLLLQHADTDGDGQVSREEFITAMEVNVTAPEHFETAVMTIADAVMNALDTNGDDVLDREEYIRLYDTLGVPQELSQEAFARVDRDGNGVISYGEYRAAIVEFYLSTDPTAPGNFLLGPLTQTA</sequence>
<feature type="domain" description="EF-hand" evidence="3">
    <location>
        <begin position="55"/>
        <end position="90"/>
    </location>
</feature>
<dbReference type="Pfam" id="PF13499">
    <property type="entry name" value="EF-hand_7"/>
    <property type="match status" value="1"/>
</dbReference>
<dbReference type="InterPro" id="IPR002048">
    <property type="entry name" value="EF_hand_dom"/>
</dbReference>
<proteinExistence type="predicted"/>
<dbReference type="InterPro" id="IPR039647">
    <property type="entry name" value="EF_hand_pair_protein_CML-like"/>
</dbReference>
<keyword evidence="2" id="KW-0677">Repeat</keyword>
<evidence type="ECO:0000313" key="4">
    <source>
        <dbReference type="EMBL" id="GLW53714.1"/>
    </source>
</evidence>
<evidence type="ECO:0000256" key="2">
    <source>
        <dbReference type="ARBA" id="ARBA00022737"/>
    </source>
</evidence>
<reference evidence="4" key="1">
    <citation type="submission" date="2023-02" db="EMBL/GenBank/DDBJ databases">
        <title>Kitasatospora phosalacinea NBRC 14362.</title>
        <authorList>
            <person name="Ichikawa N."/>
            <person name="Sato H."/>
            <person name="Tonouchi N."/>
        </authorList>
    </citation>
    <scope>NUCLEOTIDE SEQUENCE</scope>
    <source>
        <strain evidence="4">NBRC 14362</strain>
    </source>
</reference>
<evidence type="ECO:0000313" key="5">
    <source>
        <dbReference type="Proteomes" id="UP001165143"/>
    </source>
</evidence>
<dbReference type="OrthoDB" id="3456672at2"/>
<dbReference type="SMART" id="SM00054">
    <property type="entry name" value="EFh"/>
    <property type="match status" value="4"/>
</dbReference>
<accession>A0A9W6UMH4</accession>
<gene>
    <name evidence="4" type="ORF">Kpho01_17250</name>
</gene>
<dbReference type="PANTHER" id="PTHR10891">
    <property type="entry name" value="EF-HAND CALCIUM-BINDING DOMAIN CONTAINING PROTEIN"/>
    <property type="match status" value="1"/>
</dbReference>
<dbReference type="PROSITE" id="PS00018">
    <property type="entry name" value="EF_HAND_1"/>
    <property type="match status" value="3"/>
</dbReference>